<protein>
    <submittedName>
        <fullName evidence="1">Uncharacterized protein</fullName>
    </submittedName>
</protein>
<keyword evidence="2" id="KW-1185">Reference proteome</keyword>
<evidence type="ECO:0000313" key="2">
    <source>
        <dbReference type="Proteomes" id="UP001163321"/>
    </source>
</evidence>
<evidence type="ECO:0000313" key="1">
    <source>
        <dbReference type="EMBL" id="KAI9920013.1"/>
    </source>
</evidence>
<organism evidence="1 2">
    <name type="scientific">Peronosclerospora sorghi</name>
    <dbReference type="NCBI Taxonomy" id="230839"/>
    <lineage>
        <taxon>Eukaryota</taxon>
        <taxon>Sar</taxon>
        <taxon>Stramenopiles</taxon>
        <taxon>Oomycota</taxon>
        <taxon>Peronosporomycetes</taxon>
        <taxon>Peronosporales</taxon>
        <taxon>Peronosporaceae</taxon>
        <taxon>Peronosclerospora</taxon>
    </lineage>
</organism>
<name>A0ACC0WQ34_9STRA</name>
<dbReference type="Proteomes" id="UP001163321">
    <property type="component" value="Chromosome 10"/>
</dbReference>
<accession>A0ACC0WQ34</accession>
<comment type="caution">
    <text evidence="1">The sequence shown here is derived from an EMBL/GenBank/DDBJ whole genome shotgun (WGS) entry which is preliminary data.</text>
</comment>
<dbReference type="EMBL" id="CM047589">
    <property type="protein sequence ID" value="KAI9920013.1"/>
    <property type="molecule type" value="Genomic_DNA"/>
</dbReference>
<reference evidence="1 2" key="1">
    <citation type="journal article" date="2022" name="bioRxiv">
        <title>The genome of the oomycete Peronosclerospora sorghi, a cosmopolitan pathogen of maize and sorghum, is inflated with dispersed pseudogenes.</title>
        <authorList>
            <person name="Fletcher K."/>
            <person name="Martin F."/>
            <person name="Isakeit T."/>
            <person name="Cavanaugh K."/>
            <person name="Magill C."/>
            <person name="Michelmore R."/>
        </authorList>
    </citation>
    <scope>NUCLEOTIDE SEQUENCE [LARGE SCALE GENOMIC DNA]</scope>
    <source>
        <strain evidence="1">P6</strain>
    </source>
</reference>
<proteinExistence type="predicted"/>
<sequence length="86" mass="10070">MKSCIVTPLKRGDLERAVAQGADEREVLAVNSAFVSIRQDAEWDVRRRRLYKIHRLYKYRVRRTNISQIRNVFSPPVIDSSLKPQT</sequence>
<gene>
    <name evidence="1" type="ORF">PsorP6_015889</name>
</gene>